<feature type="compositionally biased region" description="Polar residues" evidence="1">
    <location>
        <begin position="64"/>
        <end position="92"/>
    </location>
</feature>
<protein>
    <submittedName>
        <fullName evidence="3">Uncharacterized protein LOC104787295</fullName>
    </submittedName>
</protein>
<feature type="compositionally biased region" description="Basic and acidic residues" evidence="1">
    <location>
        <begin position="47"/>
        <end position="57"/>
    </location>
</feature>
<dbReference type="RefSeq" id="XP_010511135.1">
    <property type="nucleotide sequence ID" value="XM_010512833.2"/>
</dbReference>
<dbReference type="GeneID" id="104787295"/>
<name>A0ABM0Z6K0_CAMSA</name>
<dbReference type="Proteomes" id="UP000694864">
    <property type="component" value="Chromosome 5"/>
</dbReference>
<keyword evidence="2" id="KW-1185">Reference proteome</keyword>
<organism evidence="2 3">
    <name type="scientific">Camelina sativa</name>
    <name type="common">False flax</name>
    <name type="synonym">Myagrum sativum</name>
    <dbReference type="NCBI Taxonomy" id="90675"/>
    <lineage>
        <taxon>Eukaryota</taxon>
        <taxon>Viridiplantae</taxon>
        <taxon>Streptophyta</taxon>
        <taxon>Embryophyta</taxon>
        <taxon>Tracheophyta</taxon>
        <taxon>Spermatophyta</taxon>
        <taxon>Magnoliopsida</taxon>
        <taxon>eudicotyledons</taxon>
        <taxon>Gunneridae</taxon>
        <taxon>Pentapetalae</taxon>
        <taxon>rosids</taxon>
        <taxon>malvids</taxon>
        <taxon>Brassicales</taxon>
        <taxon>Brassicaceae</taxon>
        <taxon>Camelineae</taxon>
        <taxon>Camelina</taxon>
    </lineage>
</organism>
<proteinExistence type="predicted"/>
<sequence>MGVSGTSDSQAVRDLEGYSHKGDGVASMAMDFVVETDDLLEDGEFDDNAKGDLKAVQEEVASPVQGTELHTGQGTELQAGQETELQGESDSGPQGDGNEQKMMGKQGKTTMGGKPSDGGRLGKKGMGALPKLPART</sequence>
<reference evidence="3" key="2">
    <citation type="submission" date="2025-08" db="UniProtKB">
        <authorList>
            <consortium name="RefSeq"/>
        </authorList>
    </citation>
    <scope>IDENTIFICATION</scope>
    <source>
        <tissue evidence="3">Leaf</tissue>
    </source>
</reference>
<feature type="compositionally biased region" description="Low complexity" evidence="1">
    <location>
        <begin position="100"/>
        <end position="114"/>
    </location>
</feature>
<evidence type="ECO:0000313" key="2">
    <source>
        <dbReference type="Proteomes" id="UP000694864"/>
    </source>
</evidence>
<evidence type="ECO:0000313" key="3">
    <source>
        <dbReference type="RefSeq" id="XP_010511135.1"/>
    </source>
</evidence>
<accession>A0ABM0Z6K0</accession>
<evidence type="ECO:0000256" key="1">
    <source>
        <dbReference type="SAM" id="MobiDB-lite"/>
    </source>
</evidence>
<feature type="region of interest" description="Disordered" evidence="1">
    <location>
        <begin position="1"/>
        <end position="25"/>
    </location>
</feature>
<feature type="compositionally biased region" description="Basic and acidic residues" evidence="1">
    <location>
        <begin position="11"/>
        <end position="23"/>
    </location>
</feature>
<reference evidence="2" key="1">
    <citation type="journal article" date="2014" name="Nat. Commun.">
        <title>The emerging biofuel crop Camelina sativa retains a highly undifferentiated hexaploid genome structure.</title>
        <authorList>
            <person name="Kagale S."/>
            <person name="Koh C."/>
            <person name="Nixon J."/>
            <person name="Bollina V."/>
            <person name="Clarke W.E."/>
            <person name="Tuteja R."/>
            <person name="Spillane C."/>
            <person name="Robinson S.J."/>
            <person name="Links M.G."/>
            <person name="Clarke C."/>
            <person name="Higgins E.E."/>
            <person name="Huebert T."/>
            <person name="Sharpe A.G."/>
            <person name="Parkin I.A."/>
        </authorList>
    </citation>
    <scope>NUCLEOTIDE SEQUENCE [LARGE SCALE GENOMIC DNA]</scope>
    <source>
        <strain evidence="2">cv. DH55</strain>
    </source>
</reference>
<feature type="region of interest" description="Disordered" evidence="1">
    <location>
        <begin position="42"/>
        <end position="136"/>
    </location>
</feature>
<gene>
    <name evidence="3" type="primary">LOC104787295</name>
</gene>
<feature type="compositionally biased region" description="Polar residues" evidence="1">
    <location>
        <begin position="1"/>
        <end position="10"/>
    </location>
</feature>